<proteinExistence type="predicted"/>
<protein>
    <submittedName>
        <fullName evidence="1">Uncharacterized protein</fullName>
    </submittedName>
</protein>
<name>A0A9X1Q3Z1_STRM4</name>
<reference evidence="1" key="1">
    <citation type="submission" date="2022-01" db="EMBL/GenBank/DDBJ databases">
        <title>Draft Genome Sequences of Seven Type Strains of the Genus Streptomyces.</title>
        <authorList>
            <person name="Aziz S."/>
            <person name="Coretto E."/>
            <person name="Chronakova A."/>
            <person name="Sproer C."/>
            <person name="Huber K."/>
            <person name="Nouioui I."/>
            <person name="Gross H."/>
        </authorList>
    </citation>
    <scope>NUCLEOTIDE SEQUENCE</scope>
    <source>
        <strain evidence="1">DSM 103493</strain>
    </source>
</reference>
<accession>A0A9X1Q3Z1</accession>
<comment type="caution">
    <text evidence="1">The sequence shown here is derived from an EMBL/GenBank/DDBJ whole genome shotgun (WGS) entry which is preliminary data.</text>
</comment>
<dbReference type="AlphaFoldDB" id="A0A9X1Q3Z1"/>
<organism evidence="1 2">
    <name type="scientific">Streptomyces muensis</name>
    <dbReference type="NCBI Taxonomy" id="1077944"/>
    <lineage>
        <taxon>Bacteria</taxon>
        <taxon>Bacillati</taxon>
        <taxon>Actinomycetota</taxon>
        <taxon>Actinomycetes</taxon>
        <taxon>Kitasatosporales</taxon>
        <taxon>Streptomycetaceae</taxon>
        <taxon>Streptomyces</taxon>
    </lineage>
</organism>
<keyword evidence="2" id="KW-1185">Reference proteome</keyword>
<evidence type="ECO:0000313" key="1">
    <source>
        <dbReference type="EMBL" id="MCF1596856.1"/>
    </source>
</evidence>
<dbReference type="EMBL" id="JAKEIP010000118">
    <property type="protein sequence ID" value="MCF1596856.1"/>
    <property type="molecule type" value="Genomic_DNA"/>
</dbReference>
<sequence>MRLEAADDNTLTLAGFDDLRADQLAGALEALEWAAHWINQTDPRSLGQLLGSVLGNPMVNNSYRAGATRRALEWLGSYGTHPDASNVLPVLLDRLELAPEDGETVAAHAAAWLAAVDGESWGRLTVEKALCRYRERKAAPAPPLL</sequence>
<dbReference type="Proteomes" id="UP001139384">
    <property type="component" value="Unassembled WGS sequence"/>
</dbReference>
<dbReference type="RefSeq" id="WP_234765289.1">
    <property type="nucleotide sequence ID" value="NZ_JAKEIP010000118.1"/>
</dbReference>
<evidence type="ECO:0000313" key="2">
    <source>
        <dbReference type="Proteomes" id="UP001139384"/>
    </source>
</evidence>
<gene>
    <name evidence="1" type="ORF">L0P92_25290</name>
</gene>